<evidence type="ECO:0000313" key="1">
    <source>
        <dbReference type="EMBL" id="EDU98966.1"/>
    </source>
</evidence>
<accession>B3JPT6</accession>
<dbReference type="HOGENOM" id="CLU_3164528_0_0_10"/>
<dbReference type="PROSITE" id="PS51257">
    <property type="entry name" value="PROKAR_LIPOPROTEIN"/>
    <property type="match status" value="1"/>
</dbReference>
<dbReference type="AlphaFoldDB" id="B3JPT6"/>
<dbReference type="STRING" id="470145.BACCOP_03969"/>
<reference evidence="1 2" key="2">
    <citation type="submission" date="2008-04" db="EMBL/GenBank/DDBJ databases">
        <authorList>
            <person name="Fulton L."/>
            <person name="Clifton S."/>
            <person name="Fulton B."/>
            <person name="Xu J."/>
            <person name="Minx P."/>
            <person name="Pepin K.H."/>
            <person name="Johnson M."/>
            <person name="Thiruvilangam P."/>
            <person name="Bhonagiri V."/>
            <person name="Nash W.E."/>
            <person name="Mardis E.R."/>
            <person name="Wilson R.K."/>
        </authorList>
    </citation>
    <scope>NUCLEOTIDE SEQUENCE [LARGE SCALE GENOMIC DNA]</scope>
    <source>
        <strain evidence="1 2">DSM 17136</strain>
    </source>
</reference>
<proteinExistence type="predicted"/>
<evidence type="ECO:0008006" key="3">
    <source>
        <dbReference type="Google" id="ProtNLM"/>
    </source>
</evidence>
<protein>
    <recommendedName>
        <fullName evidence="3">Lipoprotein</fullName>
    </recommendedName>
</protein>
<reference evidence="1 2" key="1">
    <citation type="submission" date="2008-04" db="EMBL/GenBank/DDBJ databases">
        <title>Draft genome sequence of Bacteroides coprocola (DSM 17136).</title>
        <authorList>
            <person name="Sudarsanam P."/>
            <person name="Ley R."/>
            <person name="Guruge J."/>
            <person name="Turnbaugh P.J."/>
            <person name="Mahowald M."/>
            <person name="Liep D."/>
            <person name="Gordon J."/>
        </authorList>
    </citation>
    <scope>NUCLEOTIDE SEQUENCE [LARGE SCALE GENOMIC DNA]</scope>
    <source>
        <strain evidence="1 2">DSM 17136</strain>
    </source>
</reference>
<organism evidence="1 2">
    <name type="scientific">Phocaeicola coprocola DSM 17136</name>
    <dbReference type="NCBI Taxonomy" id="470145"/>
    <lineage>
        <taxon>Bacteria</taxon>
        <taxon>Pseudomonadati</taxon>
        <taxon>Bacteroidota</taxon>
        <taxon>Bacteroidia</taxon>
        <taxon>Bacteroidales</taxon>
        <taxon>Bacteroidaceae</taxon>
        <taxon>Phocaeicola</taxon>
    </lineage>
</organism>
<name>B3JPT6_9BACT</name>
<sequence length="47" mass="5647">MESSRLFLLFIVYNYSLIGCKYTDYIEIIYSFCGLFCFILKLCKQNE</sequence>
<comment type="caution">
    <text evidence="1">The sequence shown here is derived from an EMBL/GenBank/DDBJ whole genome shotgun (WGS) entry which is preliminary data.</text>
</comment>
<gene>
    <name evidence="1" type="ORF">BACCOP_03969</name>
</gene>
<dbReference type="Proteomes" id="UP000003146">
    <property type="component" value="Unassembled WGS sequence"/>
</dbReference>
<evidence type="ECO:0000313" key="2">
    <source>
        <dbReference type="Proteomes" id="UP000003146"/>
    </source>
</evidence>
<dbReference type="EMBL" id="ABIY02000124">
    <property type="protein sequence ID" value="EDU98966.1"/>
    <property type="molecule type" value="Genomic_DNA"/>
</dbReference>